<accession>A0A2N7PNR6</accession>
<organism evidence="1 2">
    <name type="scientific">Thermodesulfobacterium geofontis</name>
    <dbReference type="NCBI Taxonomy" id="1295609"/>
    <lineage>
        <taxon>Bacteria</taxon>
        <taxon>Pseudomonadati</taxon>
        <taxon>Thermodesulfobacteriota</taxon>
        <taxon>Thermodesulfobacteria</taxon>
        <taxon>Thermodesulfobacteriales</taxon>
        <taxon>Thermodesulfobacteriaceae</taxon>
        <taxon>Thermodesulfobacterium</taxon>
    </lineage>
</organism>
<sequence length="482" mass="59121">MKKLIPWFFTLIFFVPISLYSYEDSVEKRLNLWPLVVYSKHKNRGYERKEFVGPFIYQYKFEDENGTSIRPLVSSVNKIDQKNVYFLSPLGIYHSDNETSTYKLIPLINRRIDKQPQEEKEGSKWEYFPIFYGKTAQNETYGGIFPIYGKFKKRFGREEVTFILWPFYSKVKYEEYTAYNILWPFIRVAKSHNDTETKYEGFKFWPFYGHFKEGDEERKFLLWPFYIKDSYKDDTGNFEEKTWYFPFYGKEKTDLYDKTFYAWPFFQKVCTHDFSYCQIDAPWPFYRCISGKNIYGKRFWPLYGFLKREDSIDTFILWPFYFYKEDNFKNKNSTYLEREHRFLFLSKENKIYENGTLSQRTLKIWPLYYSYENHLKNLKIYYFPAILPIYDEGMERNYGAFLKLFEDYEKEDYQFVKILWGLYRYEKIDQREVQELAFLVRRVRDPKANTNYLEFLEGFLGFGRIEKKPVFKLFFINLLNLK</sequence>
<dbReference type="Proteomes" id="UP000235460">
    <property type="component" value="Unassembled WGS sequence"/>
</dbReference>
<dbReference type="EMBL" id="PNIK01000055">
    <property type="protein sequence ID" value="PMP67255.1"/>
    <property type="molecule type" value="Genomic_DNA"/>
</dbReference>
<evidence type="ECO:0000313" key="2">
    <source>
        <dbReference type="Proteomes" id="UP000235460"/>
    </source>
</evidence>
<protein>
    <submittedName>
        <fullName evidence="1">Uncharacterized protein</fullName>
    </submittedName>
</protein>
<reference evidence="1 2" key="1">
    <citation type="submission" date="2018-01" db="EMBL/GenBank/DDBJ databases">
        <title>Metagenomic assembled genomes from two thermal pools in the Uzon Caldera, Kamchatka, Russia.</title>
        <authorList>
            <person name="Wilkins L."/>
            <person name="Ettinger C."/>
        </authorList>
    </citation>
    <scope>NUCLEOTIDE SEQUENCE [LARGE SCALE GENOMIC DNA]</scope>
    <source>
        <strain evidence="1">ZAV-08</strain>
    </source>
</reference>
<dbReference type="AlphaFoldDB" id="A0A2N7PNR6"/>
<evidence type="ECO:0000313" key="1">
    <source>
        <dbReference type="EMBL" id="PMP67255.1"/>
    </source>
</evidence>
<name>A0A2N7PNR6_9BACT</name>
<proteinExistence type="predicted"/>
<comment type="caution">
    <text evidence="1">The sequence shown here is derived from an EMBL/GenBank/DDBJ whole genome shotgun (WGS) entry which is preliminary data.</text>
</comment>
<gene>
    <name evidence="1" type="ORF">C0190_03620</name>
</gene>